<dbReference type="Pfam" id="PF13561">
    <property type="entry name" value="adh_short_C2"/>
    <property type="match status" value="1"/>
</dbReference>
<dbReference type="Proteomes" id="UP000033647">
    <property type="component" value="Unassembled WGS sequence"/>
</dbReference>
<evidence type="ECO:0000313" key="3">
    <source>
        <dbReference type="EMBL" id="KJX92139.1"/>
    </source>
</evidence>
<evidence type="ECO:0000256" key="2">
    <source>
        <dbReference type="ARBA" id="ARBA00023002"/>
    </source>
</evidence>
<dbReference type="STRING" id="1047168.A0A0F4G4C0"/>
<comment type="similarity">
    <text evidence="1">Belongs to the short-chain dehydrogenases/reductases (SDR) family.</text>
</comment>
<dbReference type="OrthoDB" id="10253736at2759"/>
<sequence length="289" mass="31179">MNQPFSLSLGLEDTHVLITGGNGLIGRRVVAAFLAAGSKVSIIDLASTCTAPDINPSRAEFHPADITDAAALDAAFSKAEAIFGPVECCLAIASIDLSSLPQTESICDADPEVWRNVFDVNIHGTFLTAQRWLRGIRTAVVDAEKRSTLKNVSLILMGSEAGRFGVRTMPAYAAGKAAVQYGLLASLAKDVPKVWLRARVNCVAPGTVDTERFKEECQRFGRQWQWEESEAAVGLAKPVPIDDVARTFLFLASERYSGSTHGQLLHVDSGKMGTVHWRPEDLAARQQAA</sequence>
<organism evidence="3 4">
    <name type="scientific">Zymoseptoria brevis</name>
    <dbReference type="NCBI Taxonomy" id="1047168"/>
    <lineage>
        <taxon>Eukaryota</taxon>
        <taxon>Fungi</taxon>
        <taxon>Dikarya</taxon>
        <taxon>Ascomycota</taxon>
        <taxon>Pezizomycotina</taxon>
        <taxon>Dothideomycetes</taxon>
        <taxon>Dothideomycetidae</taxon>
        <taxon>Mycosphaerellales</taxon>
        <taxon>Mycosphaerellaceae</taxon>
        <taxon>Zymoseptoria</taxon>
    </lineage>
</organism>
<gene>
    <name evidence="3" type="ORF">TI39_contig5910g00004</name>
</gene>
<name>A0A0F4G4C0_9PEZI</name>
<dbReference type="PANTHER" id="PTHR24321">
    <property type="entry name" value="DEHYDROGENASES, SHORT CHAIN"/>
    <property type="match status" value="1"/>
</dbReference>
<dbReference type="InterPro" id="IPR036291">
    <property type="entry name" value="NAD(P)-bd_dom_sf"/>
</dbReference>
<dbReference type="InterPro" id="IPR002347">
    <property type="entry name" value="SDR_fam"/>
</dbReference>
<comment type="caution">
    <text evidence="3">The sequence shown here is derived from an EMBL/GenBank/DDBJ whole genome shotgun (WGS) entry which is preliminary data.</text>
</comment>
<keyword evidence="2" id="KW-0560">Oxidoreductase</keyword>
<dbReference type="PANTHER" id="PTHR24321:SF8">
    <property type="entry name" value="ESTRADIOL 17-BETA-DEHYDROGENASE 8-RELATED"/>
    <property type="match status" value="1"/>
</dbReference>
<dbReference type="PRINTS" id="PR00081">
    <property type="entry name" value="GDHRDH"/>
</dbReference>
<dbReference type="SUPFAM" id="SSF51735">
    <property type="entry name" value="NAD(P)-binding Rossmann-fold domains"/>
    <property type="match status" value="1"/>
</dbReference>
<dbReference type="GO" id="GO:0016491">
    <property type="term" value="F:oxidoreductase activity"/>
    <property type="evidence" value="ECO:0007669"/>
    <property type="project" value="UniProtKB-KW"/>
</dbReference>
<evidence type="ECO:0000256" key="1">
    <source>
        <dbReference type="ARBA" id="ARBA00006484"/>
    </source>
</evidence>
<evidence type="ECO:0000313" key="4">
    <source>
        <dbReference type="Proteomes" id="UP000033647"/>
    </source>
</evidence>
<protein>
    <submittedName>
        <fullName evidence="3">NAD(P)-binding protein</fullName>
    </submittedName>
</protein>
<proteinExistence type="inferred from homology"/>
<dbReference type="AlphaFoldDB" id="A0A0F4G4C0"/>
<dbReference type="EMBL" id="LAFY01005865">
    <property type="protein sequence ID" value="KJX92139.1"/>
    <property type="molecule type" value="Genomic_DNA"/>
</dbReference>
<accession>A0A0F4G4C0</accession>
<dbReference type="Gene3D" id="3.40.50.720">
    <property type="entry name" value="NAD(P)-binding Rossmann-like Domain"/>
    <property type="match status" value="1"/>
</dbReference>
<keyword evidence="4" id="KW-1185">Reference proteome</keyword>
<dbReference type="CDD" id="cd05233">
    <property type="entry name" value="SDR_c"/>
    <property type="match status" value="1"/>
</dbReference>
<reference evidence="3 4" key="1">
    <citation type="submission" date="2015-03" db="EMBL/GenBank/DDBJ databases">
        <title>RNA-seq based gene annotation and comparative genomics of four Zymoseptoria species reveal species-specific pathogenicity related genes and transposable element activity.</title>
        <authorList>
            <person name="Grandaubert J."/>
            <person name="Bhattacharyya A."/>
            <person name="Stukenbrock E.H."/>
        </authorList>
    </citation>
    <scope>NUCLEOTIDE SEQUENCE [LARGE SCALE GENOMIC DNA]</scope>
    <source>
        <strain evidence="3 4">Zb18110</strain>
    </source>
</reference>